<sequence>MERKNLALLCAGVLCFWLFALAFGSAQGAGLRAVKTEVPAQAAAADAPAAQTAAPADSLSLPCRAAVLIEPASGRVLYEKNADERVPIASITKLMTLLLTFEAVHGGKLTLDTPVPVSEHAYHMGGSQIWLEPGEQFTLDEMLRAICVSSANDAAVAVAELVGGSEPVFVEQMNARAAELGLQNTSFRNACGLDAEGHLSTARDVAALSCYILNTCPEILHYTGIWTDSLRNGQTQLVNTNKLLKRYSGITGLKTGTTGGAGVCISASATRDGLTLIAVILGAPSSAERFQAATTLLDYGFAAYAAVPVPQLPDRPLELTVKGSTEQRVPLDYSALPQTVLLEKGAGADLRTELTLPETLEAPVERGQTVGTAAVYAGETLLAEAEVKSAADAPRLTFGGAMELLWQSLLGA</sequence>
<dbReference type="UniPathway" id="UPA00219"/>
<feature type="binding site" evidence="14">
    <location>
        <position position="254"/>
    </location>
    <ligand>
        <name>substrate</name>
    </ligand>
</feature>
<organism evidence="17 18">
    <name type="scientific">Faecalibacterium prausnitzii</name>
    <dbReference type="NCBI Taxonomy" id="853"/>
    <lineage>
        <taxon>Bacteria</taxon>
        <taxon>Bacillati</taxon>
        <taxon>Bacillota</taxon>
        <taxon>Clostridia</taxon>
        <taxon>Eubacteriales</taxon>
        <taxon>Oscillospiraceae</taxon>
        <taxon>Faecalibacterium</taxon>
    </lineage>
</organism>
<evidence type="ECO:0000256" key="2">
    <source>
        <dbReference type="ARBA" id="ARBA00004752"/>
    </source>
</evidence>
<dbReference type="PRINTS" id="PR00725">
    <property type="entry name" value="DADACBPTASE1"/>
</dbReference>
<dbReference type="PANTHER" id="PTHR21581">
    <property type="entry name" value="D-ALANYL-D-ALANINE CARBOXYPEPTIDASE"/>
    <property type="match status" value="1"/>
</dbReference>
<evidence type="ECO:0000256" key="10">
    <source>
        <dbReference type="ARBA" id="ARBA00022984"/>
    </source>
</evidence>
<keyword evidence="7" id="KW-0732">Signal</keyword>
<dbReference type="Pfam" id="PF00768">
    <property type="entry name" value="Peptidase_S11"/>
    <property type="match status" value="1"/>
</dbReference>
<evidence type="ECO:0000256" key="14">
    <source>
        <dbReference type="PIRSR" id="PIRSR618044-2"/>
    </source>
</evidence>
<dbReference type="Gene3D" id="2.60.410.10">
    <property type="entry name" value="D-Ala-D-Ala carboxypeptidase, C-terminal domain"/>
    <property type="match status" value="1"/>
</dbReference>
<evidence type="ECO:0000313" key="17">
    <source>
        <dbReference type="EMBL" id="PDX86844.1"/>
    </source>
</evidence>
<dbReference type="SMART" id="SM00936">
    <property type="entry name" value="PBP5_C"/>
    <property type="match status" value="1"/>
</dbReference>
<dbReference type="RefSeq" id="WP_097792695.1">
    <property type="nucleotide sequence ID" value="NZ_NOUV01000014.1"/>
</dbReference>
<dbReference type="OrthoDB" id="9791132at2"/>
<comment type="caution">
    <text evidence="17">The sequence shown here is derived from an EMBL/GenBank/DDBJ whole genome shotgun (WGS) entry which is preliminary data.</text>
</comment>
<evidence type="ECO:0000256" key="13">
    <source>
        <dbReference type="PIRSR" id="PIRSR618044-1"/>
    </source>
</evidence>
<evidence type="ECO:0000256" key="5">
    <source>
        <dbReference type="ARBA" id="ARBA00022645"/>
    </source>
</evidence>
<evidence type="ECO:0000256" key="12">
    <source>
        <dbReference type="ARBA" id="ARBA00034000"/>
    </source>
</evidence>
<dbReference type="GO" id="GO:0006508">
    <property type="term" value="P:proteolysis"/>
    <property type="evidence" value="ECO:0007669"/>
    <property type="project" value="UniProtKB-KW"/>
</dbReference>
<dbReference type="GO" id="GO:0009252">
    <property type="term" value="P:peptidoglycan biosynthetic process"/>
    <property type="evidence" value="ECO:0007669"/>
    <property type="project" value="UniProtKB-UniPathway"/>
</dbReference>
<dbReference type="GO" id="GO:0009002">
    <property type="term" value="F:serine-type D-Ala-D-Ala carboxypeptidase activity"/>
    <property type="evidence" value="ECO:0007669"/>
    <property type="project" value="UniProtKB-EC"/>
</dbReference>
<feature type="active site" evidence="13">
    <location>
        <position position="150"/>
    </location>
</feature>
<dbReference type="InterPro" id="IPR001967">
    <property type="entry name" value="Peptidase_S11_N"/>
</dbReference>
<evidence type="ECO:0000256" key="8">
    <source>
        <dbReference type="ARBA" id="ARBA00022801"/>
    </source>
</evidence>
<dbReference type="Pfam" id="PF07943">
    <property type="entry name" value="PBP5_C"/>
    <property type="match status" value="1"/>
</dbReference>
<feature type="active site" description="Proton acceptor" evidence="13">
    <location>
        <position position="93"/>
    </location>
</feature>
<dbReference type="EC" id="3.4.16.4" evidence="4"/>
<proteinExistence type="inferred from homology"/>
<dbReference type="Gene3D" id="3.40.710.10">
    <property type="entry name" value="DD-peptidase/beta-lactamase superfamily"/>
    <property type="match status" value="1"/>
</dbReference>
<dbReference type="InterPro" id="IPR012338">
    <property type="entry name" value="Beta-lactam/transpept-like"/>
</dbReference>
<dbReference type="SUPFAM" id="SSF69189">
    <property type="entry name" value="Penicillin-binding protein associated domain"/>
    <property type="match status" value="1"/>
</dbReference>
<evidence type="ECO:0000256" key="9">
    <source>
        <dbReference type="ARBA" id="ARBA00022960"/>
    </source>
</evidence>
<dbReference type="InterPro" id="IPR015956">
    <property type="entry name" value="Peniciliin-bd_prot_C_sf"/>
</dbReference>
<comment type="catalytic activity">
    <reaction evidence="12">
        <text>Preferential cleavage: (Ac)2-L-Lys-D-Ala-|-D-Ala. Also transpeptidation of peptidyl-alanyl moieties that are N-acyl substituents of D-alanine.</text>
        <dbReference type="EC" id="3.4.16.4"/>
    </reaction>
</comment>
<accession>A0A2A7B614</accession>
<keyword evidence="11" id="KW-0961">Cell wall biogenesis/degradation</keyword>
<feature type="active site" description="Acyl-ester intermediate" evidence="13">
    <location>
        <position position="90"/>
    </location>
</feature>
<evidence type="ECO:0000256" key="3">
    <source>
        <dbReference type="ARBA" id="ARBA00007164"/>
    </source>
</evidence>
<evidence type="ECO:0000256" key="7">
    <source>
        <dbReference type="ARBA" id="ARBA00022729"/>
    </source>
</evidence>
<dbReference type="GO" id="GO:0071555">
    <property type="term" value="P:cell wall organization"/>
    <property type="evidence" value="ECO:0007669"/>
    <property type="project" value="UniProtKB-KW"/>
</dbReference>
<dbReference type="SUPFAM" id="SSF56601">
    <property type="entry name" value="beta-lactamase/transpeptidase-like"/>
    <property type="match status" value="1"/>
</dbReference>
<dbReference type="PANTHER" id="PTHR21581:SF6">
    <property type="entry name" value="TRAFFICKING PROTEIN PARTICLE COMPLEX SUBUNIT 12"/>
    <property type="match status" value="1"/>
</dbReference>
<comment type="function">
    <text evidence="1">Removes C-terminal D-alanyl residues from sugar-peptide cell wall precursors.</text>
</comment>
<evidence type="ECO:0000313" key="18">
    <source>
        <dbReference type="Proteomes" id="UP000220904"/>
    </source>
</evidence>
<dbReference type="Proteomes" id="UP000220904">
    <property type="component" value="Unassembled WGS sequence"/>
</dbReference>
<comment type="pathway">
    <text evidence="2">Cell wall biogenesis; peptidoglycan biosynthesis.</text>
</comment>
<dbReference type="InterPro" id="IPR018044">
    <property type="entry name" value="Peptidase_S11"/>
</dbReference>
<evidence type="ECO:0000256" key="15">
    <source>
        <dbReference type="RuleBase" id="RU004016"/>
    </source>
</evidence>
<keyword evidence="6" id="KW-0645">Protease</keyword>
<feature type="domain" description="Peptidase S11 D-Ala-D-Ala carboxypeptidase A C-terminal" evidence="16">
    <location>
        <begin position="304"/>
        <end position="395"/>
    </location>
</feature>
<dbReference type="InterPro" id="IPR037167">
    <property type="entry name" value="Peptidase_S11_C_sf"/>
</dbReference>
<keyword evidence="5 17" id="KW-0121">Carboxypeptidase</keyword>
<gene>
    <name evidence="17" type="ORF">CHR60_08970</name>
</gene>
<dbReference type="EMBL" id="NOUV01000014">
    <property type="protein sequence ID" value="PDX86844.1"/>
    <property type="molecule type" value="Genomic_DNA"/>
</dbReference>
<keyword evidence="9" id="KW-0133">Cell shape</keyword>
<keyword evidence="8" id="KW-0378">Hydrolase</keyword>
<reference evidence="17 18" key="1">
    <citation type="journal article" date="2017" name="Front. Microbiol.">
        <title>New Insights into the Diversity of the Genus Faecalibacterium.</title>
        <authorList>
            <person name="Benevides L."/>
            <person name="Burman S."/>
            <person name="Martin R."/>
            <person name="Robert V."/>
            <person name="Thomas M."/>
            <person name="Miquel S."/>
            <person name="Chain F."/>
            <person name="Sokol H."/>
            <person name="Bermudez-Humaran L.G."/>
            <person name="Morrison M."/>
            <person name="Langella P."/>
            <person name="Azevedo V.A."/>
            <person name="Chatel J.M."/>
            <person name="Soares S."/>
        </authorList>
    </citation>
    <scope>NUCLEOTIDE SEQUENCE [LARGE SCALE GENOMIC DNA]</scope>
    <source>
        <strain evidence="17 18">AHMP21</strain>
    </source>
</reference>
<dbReference type="GO" id="GO:0008360">
    <property type="term" value="P:regulation of cell shape"/>
    <property type="evidence" value="ECO:0007669"/>
    <property type="project" value="UniProtKB-KW"/>
</dbReference>
<evidence type="ECO:0000256" key="6">
    <source>
        <dbReference type="ARBA" id="ARBA00022670"/>
    </source>
</evidence>
<dbReference type="InterPro" id="IPR012907">
    <property type="entry name" value="Peptidase_S11_C"/>
</dbReference>
<evidence type="ECO:0000256" key="11">
    <source>
        <dbReference type="ARBA" id="ARBA00023316"/>
    </source>
</evidence>
<name>A0A2A7B614_9FIRM</name>
<evidence type="ECO:0000259" key="16">
    <source>
        <dbReference type="SMART" id="SM00936"/>
    </source>
</evidence>
<evidence type="ECO:0000256" key="1">
    <source>
        <dbReference type="ARBA" id="ARBA00003217"/>
    </source>
</evidence>
<dbReference type="AlphaFoldDB" id="A0A2A7B614"/>
<comment type="similarity">
    <text evidence="3 15">Belongs to the peptidase S11 family.</text>
</comment>
<keyword evidence="10" id="KW-0573">Peptidoglycan synthesis</keyword>
<protein>
    <recommendedName>
        <fullName evidence="4">serine-type D-Ala-D-Ala carboxypeptidase</fullName>
        <ecNumber evidence="4">3.4.16.4</ecNumber>
    </recommendedName>
</protein>
<evidence type="ECO:0000256" key="4">
    <source>
        <dbReference type="ARBA" id="ARBA00012448"/>
    </source>
</evidence>